<sequence>MREFHGAKAETNFPQLEVHNFFKVKFKNNCFRNKSPSSQSSMAESSSSEALSSIVVVVNLSLLSLDLSLGGYHEVHDHERQFLIFPMGGHFTRVMQQMTMNPS</sequence>
<evidence type="ECO:0000313" key="1">
    <source>
        <dbReference type="EMBL" id="KAL3529246.1"/>
    </source>
</evidence>
<name>A0ABD3ABQ7_9GENT</name>
<accession>A0ABD3ABQ7</accession>
<evidence type="ECO:0000313" key="2">
    <source>
        <dbReference type="Proteomes" id="UP001630127"/>
    </source>
</evidence>
<gene>
    <name evidence="1" type="ORF">ACH5RR_008568</name>
</gene>
<proteinExistence type="predicted"/>
<protein>
    <submittedName>
        <fullName evidence="1">Uncharacterized protein</fullName>
    </submittedName>
</protein>
<keyword evidence="2" id="KW-1185">Reference proteome</keyword>
<comment type="caution">
    <text evidence="1">The sequence shown here is derived from an EMBL/GenBank/DDBJ whole genome shotgun (WGS) entry which is preliminary data.</text>
</comment>
<dbReference type="AlphaFoldDB" id="A0ABD3ABQ7"/>
<dbReference type="Proteomes" id="UP001630127">
    <property type="component" value="Unassembled WGS sequence"/>
</dbReference>
<organism evidence="1 2">
    <name type="scientific">Cinchona calisaya</name>
    <dbReference type="NCBI Taxonomy" id="153742"/>
    <lineage>
        <taxon>Eukaryota</taxon>
        <taxon>Viridiplantae</taxon>
        <taxon>Streptophyta</taxon>
        <taxon>Embryophyta</taxon>
        <taxon>Tracheophyta</taxon>
        <taxon>Spermatophyta</taxon>
        <taxon>Magnoliopsida</taxon>
        <taxon>eudicotyledons</taxon>
        <taxon>Gunneridae</taxon>
        <taxon>Pentapetalae</taxon>
        <taxon>asterids</taxon>
        <taxon>lamiids</taxon>
        <taxon>Gentianales</taxon>
        <taxon>Rubiaceae</taxon>
        <taxon>Cinchonoideae</taxon>
        <taxon>Cinchoneae</taxon>
        <taxon>Cinchona</taxon>
    </lineage>
</organism>
<dbReference type="EMBL" id="JBJUIK010000004">
    <property type="protein sequence ID" value="KAL3529246.1"/>
    <property type="molecule type" value="Genomic_DNA"/>
</dbReference>
<reference evidence="1 2" key="1">
    <citation type="submission" date="2024-11" db="EMBL/GenBank/DDBJ databases">
        <title>A near-complete genome assembly of Cinchona calisaya.</title>
        <authorList>
            <person name="Lian D.C."/>
            <person name="Zhao X.W."/>
            <person name="Wei L."/>
        </authorList>
    </citation>
    <scope>NUCLEOTIDE SEQUENCE [LARGE SCALE GENOMIC DNA]</scope>
    <source>
        <tissue evidence="1">Nenye</tissue>
    </source>
</reference>